<proteinExistence type="predicted"/>
<organism evidence="1 2">
    <name type="scientific">Serratia phage PS2</name>
    <dbReference type="NCBI Taxonomy" id="1481112"/>
    <lineage>
        <taxon>Viruses</taxon>
        <taxon>Duplodnaviria</taxon>
        <taxon>Heunggongvirae</taxon>
        <taxon>Uroviricota</taxon>
        <taxon>Caudoviricetes</taxon>
        <taxon>Muldoonvirus</taxon>
        <taxon>Muldoonvirus PS2</taxon>
    </lineage>
</organism>
<sequence>MSKITRTTDMIYAYRFIRLMQKPFTEWKAHGYGIIDDQGKVLRRPKTDEEKTAYTSFHASIRSMKRMMNTVPGLSGMSALASAFSATAGRYGITEQEIEEICEACPEIEAALQEMVAGDSGGSVTNIATGKTTGAVTNKGPAVVGKKKSRKELAESVLGRSLKKAVKKVRRKFKPSK</sequence>
<keyword evidence="2" id="KW-1185">Reference proteome</keyword>
<evidence type="ECO:0000313" key="1">
    <source>
        <dbReference type="EMBL" id="AHY25279.1"/>
    </source>
</evidence>
<reference evidence="1 2" key="1">
    <citation type="submission" date="2014-01" db="EMBL/GenBank/DDBJ databases">
        <authorList>
            <person name="Zhang G."/>
            <person name="Jin J."/>
            <person name="Li Z.J."/>
            <person name="Wang S.W."/>
            <person name="Chen S.J."/>
            <person name="Wang S.M."/>
            <person name="Wang X.T."/>
            <person name="Li Y.H."/>
            <person name="Wang J."/>
            <person name="Yang C.K."/>
            <person name="Wang L."/>
        </authorList>
    </citation>
    <scope>NUCLEOTIDE SEQUENCE [LARGE SCALE GENOMIC DNA]</scope>
</reference>
<accession>A0A023W4M7</accession>
<dbReference type="Proteomes" id="UP000024445">
    <property type="component" value="Segment"/>
</dbReference>
<dbReference type="OrthoDB" id="16078at10239"/>
<dbReference type="EMBL" id="KJ025957">
    <property type="protein sequence ID" value="AHY25279.1"/>
    <property type="molecule type" value="Genomic_DNA"/>
</dbReference>
<dbReference type="GeneID" id="19485151"/>
<protein>
    <submittedName>
        <fullName evidence="1">Uncharacterized protein</fullName>
    </submittedName>
</protein>
<dbReference type="KEGG" id="vg:19485151"/>
<dbReference type="RefSeq" id="YP_009030076.1">
    <property type="nucleotide sequence ID" value="NC_024121.1"/>
</dbReference>
<gene>
    <name evidence="1" type="ORF">PS2_029</name>
</gene>
<name>A0A023W4M7_9CAUD</name>
<evidence type="ECO:0000313" key="2">
    <source>
        <dbReference type="Proteomes" id="UP000024445"/>
    </source>
</evidence>